<dbReference type="InterPro" id="IPR041698">
    <property type="entry name" value="Methyltransf_25"/>
</dbReference>
<protein>
    <submittedName>
        <fullName evidence="2">Class I SAM-dependent methyltransferase</fullName>
        <ecNumber evidence="2">2.1.1.-</ecNumber>
    </submittedName>
</protein>
<keyword evidence="3" id="KW-1185">Reference proteome</keyword>
<dbReference type="SUPFAM" id="SSF53335">
    <property type="entry name" value="S-adenosyl-L-methionine-dependent methyltransferases"/>
    <property type="match status" value="1"/>
</dbReference>
<gene>
    <name evidence="2" type="ORF">OS889_05395</name>
</gene>
<proteinExistence type="predicted"/>
<keyword evidence="2" id="KW-0489">Methyltransferase</keyword>
<accession>A0ABD5MAY8</accession>
<feature type="domain" description="Methyltransferase" evidence="1">
    <location>
        <begin position="48"/>
        <end position="139"/>
    </location>
</feature>
<dbReference type="CDD" id="cd02440">
    <property type="entry name" value="AdoMet_MTases"/>
    <property type="match status" value="1"/>
</dbReference>
<dbReference type="GO" id="GO:0032259">
    <property type="term" value="P:methylation"/>
    <property type="evidence" value="ECO:0007669"/>
    <property type="project" value="UniProtKB-KW"/>
</dbReference>
<evidence type="ECO:0000313" key="2">
    <source>
        <dbReference type="EMBL" id="MFA1610437.1"/>
    </source>
</evidence>
<dbReference type="EC" id="2.1.1.-" evidence="2"/>
<dbReference type="PANTHER" id="PTHR43591">
    <property type="entry name" value="METHYLTRANSFERASE"/>
    <property type="match status" value="1"/>
</dbReference>
<evidence type="ECO:0000259" key="1">
    <source>
        <dbReference type="Pfam" id="PF13649"/>
    </source>
</evidence>
<dbReference type="Gene3D" id="3.40.50.150">
    <property type="entry name" value="Vaccinia Virus protein VP39"/>
    <property type="match status" value="1"/>
</dbReference>
<dbReference type="Pfam" id="PF13649">
    <property type="entry name" value="Methyltransf_25"/>
    <property type="match status" value="1"/>
</dbReference>
<dbReference type="Proteomes" id="UP001570511">
    <property type="component" value="Unassembled WGS sequence"/>
</dbReference>
<dbReference type="GO" id="GO:0008168">
    <property type="term" value="F:methyltransferase activity"/>
    <property type="evidence" value="ECO:0007669"/>
    <property type="project" value="UniProtKB-KW"/>
</dbReference>
<dbReference type="EMBL" id="JBGNYA010000001">
    <property type="protein sequence ID" value="MFA1610437.1"/>
    <property type="molecule type" value="Genomic_DNA"/>
</dbReference>
<sequence length="242" mass="26988">MKGKEWYQADDVAEEYDSKRFSRGGRLIDDREKKAVLDALAPVEGEDVLEIACGTGRFTAMLAERGANIVGLDISEAMLAQGREKARSAGVADRIEFLRGDAARLPFPDDHFDAVFAMRFFHLAETPAKFMAEMARVSKDVVFFDTFNDRSTRVVYNWLLPMGSHLYSASQVNRLLDGAGLRLVDDQHDFLLPYGFYRKIPNGVAQEFRDLDTSLGEATIGPWSVGDALASVSYWTATVDDE</sequence>
<reference evidence="2 3" key="1">
    <citation type="submission" date="2024-08" db="EMBL/GenBank/DDBJ databases">
        <title>Halobellus sp. MBLA0158 whole genome sequence.</title>
        <authorList>
            <person name="Hwang C.Y."/>
            <person name="Cho E.-S."/>
            <person name="Seo M.-J."/>
        </authorList>
    </citation>
    <scope>NUCLEOTIDE SEQUENCE [LARGE SCALE GENOMIC DNA]</scope>
    <source>
        <strain evidence="2 3">MBLA0158</strain>
    </source>
</reference>
<keyword evidence="2" id="KW-0808">Transferase</keyword>
<evidence type="ECO:0000313" key="3">
    <source>
        <dbReference type="Proteomes" id="UP001570511"/>
    </source>
</evidence>
<dbReference type="InterPro" id="IPR029063">
    <property type="entry name" value="SAM-dependent_MTases_sf"/>
</dbReference>
<dbReference type="AlphaFoldDB" id="A0ABD5MAY8"/>
<organism evidence="2 3">
    <name type="scientific">Halobellus rubicundus</name>
    <dbReference type="NCBI Taxonomy" id="2996466"/>
    <lineage>
        <taxon>Archaea</taxon>
        <taxon>Methanobacteriati</taxon>
        <taxon>Methanobacteriota</taxon>
        <taxon>Stenosarchaea group</taxon>
        <taxon>Halobacteria</taxon>
        <taxon>Halobacteriales</taxon>
        <taxon>Haloferacaceae</taxon>
        <taxon>Halobellus</taxon>
    </lineage>
</organism>
<comment type="caution">
    <text evidence="2">The sequence shown here is derived from an EMBL/GenBank/DDBJ whole genome shotgun (WGS) entry which is preliminary data.</text>
</comment>
<dbReference type="RefSeq" id="WP_372387973.1">
    <property type="nucleotide sequence ID" value="NZ_JBGNYA010000001.1"/>
</dbReference>
<name>A0ABD5MAY8_9EURY</name>